<dbReference type="PANTHER" id="PTHR30069">
    <property type="entry name" value="TONB-DEPENDENT OUTER MEMBRANE RECEPTOR"/>
    <property type="match status" value="1"/>
</dbReference>
<comment type="caution">
    <text evidence="13">The sequence shown here is derived from an EMBL/GenBank/DDBJ whole genome shotgun (WGS) entry which is preliminary data.</text>
</comment>
<keyword evidence="4 8" id="KW-0812">Transmembrane</keyword>
<proteinExistence type="inferred from homology"/>
<feature type="chain" id="PRO_5001478062" evidence="10">
    <location>
        <begin position="27"/>
        <end position="778"/>
    </location>
</feature>
<evidence type="ECO:0000259" key="12">
    <source>
        <dbReference type="Pfam" id="PF07715"/>
    </source>
</evidence>
<dbReference type="Proteomes" id="UP000020773">
    <property type="component" value="Unassembled WGS sequence"/>
</dbReference>
<evidence type="ECO:0000256" key="2">
    <source>
        <dbReference type="ARBA" id="ARBA00022448"/>
    </source>
</evidence>
<dbReference type="PROSITE" id="PS52016">
    <property type="entry name" value="TONB_DEPENDENT_REC_3"/>
    <property type="match status" value="1"/>
</dbReference>
<comment type="subcellular location">
    <subcellularLocation>
        <location evidence="1 8">Cell outer membrane</location>
        <topology evidence="1 8">Multi-pass membrane protein</topology>
    </subcellularLocation>
</comment>
<gene>
    <name evidence="13" type="ORF">M125_4899</name>
</gene>
<dbReference type="Pfam" id="PF07715">
    <property type="entry name" value="Plug"/>
    <property type="match status" value="1"/>
</dbReference>
<dbReference type="EMBL" id="JGDB01000279">
    <property type="protein sequence ID" value="EXY88458.1"/>
    <property type="molecule type" value="Genomic_DNA"/>
</dbReference>
<keyword evidence="5 9" id="KW-0798">TonB box</keyword>
<dbReference type="Gene3D" id="2.170.130.10">
    <property type="entry name" value="TonB-dependent receptor, plug domain"/>
    <property type="match status" value="1"/>
</dbReference>
<dbReference type="GO" id="GO:0009279">
    <property type="term" value="C:cell outer membrane"/>
    <property type="evidence" value="ECO:0007669"/>
    <property type="project" value="UniProtKB-SubCell"/>
</dbReference>
<evidence type="ECO:0000259" key="11">
    <source>
        <dbReference type="Pfam" id="PF00593"/>
    </source>
</evidence>
<dbReference type="SUPFAM" id="SSF56935">
    <property type="entry name" value="Porins"/>
    <property type="match status" value="1"/>
</dbReference>
<reference evidence="13 14" key="1">
    <citation type="submission" date="2014-02" db="EMBL/GenBank/DDBJ databases">
        <authorList>
            <person name="Sears C."/>
            <person name="Carroll K."/>
            <person name="Sack B.R."/>
            <person name="Qadri F."/>
            <person name="Myers L.L."/>
            <person name="Chung G.-T."/>
            <person name="Escheverria P."/>
            <person name="Fraser C.M."/>
            <person name="Sadzewicz L."/>
            <person name="Shefchek K.A."/>
            <person name="Tallon L."/>
            <person name="Das S.P."/>
            <person name="Daugherty S."/>
            <person name="Mongodin E.F."/>
        </authorList>
    </citation>
    <scope>NUCLEOTIDE SEQUENCE [LARGE SCALE GENOMIC DNA]</scope>
    <source>
        <strain evidence="14">3998T(B)3</strain>
    </source>
</reference>
<dbReference type="InterPro" id="IPR039426">
    <property type="entry name" value="TonB-dep_rcpt-like"/>
</dbReference>
<protein>
    <submittedName>
        <fullName evidence="13">TonB dependent receptor family protein</fullName>
    </submittedName>
</protein>
<evidence type="ECO:0000256" key="8">
    <source>
        <dbReference type="PROSITE-ProRule" id="PRU01360"/>
    </source>
</evidence>
<sequence length="778" mass="87633">MTFHAYLQYVCLLVVCLCTLPSPMEARVQADRQSTGTRDTLLVIDQESGLPIEGAYILTRERLLVSSPRGMIVFGHGTCFMDTVLVQCLGYGSRRVPLNEVFKESSIHTVCLSPDIQKLGEVVVTGERAGASPNVVSRRLSSPEIRNALGTSLATLLERVSGVSSISTGTTVSKPVIQGMYGNRILIIHNGARQTGQQWGADHAPEVDMNGSSSVSVIKGSDAVRYGSDALGGIIVMEQSPLPFRKRSLQGGISALYGSNGRRYVATGQLEGAFPGDFAWRLQGTWSNSGDRSTAHYLLNNTGTREYHASASLGYDRGRLRVEGFYSRFYSRTGGMLSAQMGSEDLLAERIRLGRPLHTDPFSRGIRAPCQEVTHQITFGRMRLGMKKGGSIHWQSTWQKDDRQENRVRRLDSNIPAVSLHLNSFQHLLRWKRDYRSWQVEAGGQVMFIENHSRAGTGFVPVIPNYTETQAGIYGIGKYHLARGGVEAGLRLDMQETRASGYDWTGSPYGGTRKFNNVSYSLGGHYQLSRRWRLTSNFGLAWRAPHVYELYSNGNELGSGMFVRGDSAMHSERSYKWISSLRYGDGMFSVCLDGYLQWVDGYIYDGPEKETVTVISGAYPVFQYRQTPAFFRGMDFDLRFTPGGSWDYHAVVSFIRANERTKGNYLPYIPSFRFSHELAWIHETKSHLRLRLNIRHRFTAKQRRFDPDTDLIPYTPPAYHLLGFDAALELPVKRGHQVRFMLSADNLLNREYKEYTNRSRYYAHDMGRDVRCGVNWIF</sequence>
<keyword evidence="7 8" id="KW-0998">Cell outer membrane</keyword>
<feature type="domain" description="TonB-dependent receptor-like beta-barrel" evidence="11">
    <location>
        <begin position="266"/>
        <end position="747"/>
    </location>
</feature>
<dbReference type="Pfam" id="PF00593">
    <property type="entry name" value="TonB_dep_Rec_b-barrel"/>
    <property type="match status" value="1"/>
</dbReference>
<dbReference type="PATRIC" id="fig|1339316.3.peg.4648"/>
<dbReference type="RefSeq" id="WP_042971696.1">
    <property type="nucleotide sequence ID" value="NZ_JGDB01000279.1"/>
</dbReference>
<dbReference type="GO" id="GO:0015344">
    <property type="term" value="F:siderophore uptake transmembrane transporter activity"/>
    <property type="evidence" value="ECO:0007669"/>
    <property type="project" value="TreeGrafter"/>
</dbReference>
<evidence type="ECO:0000256" key="6">
    <source>
        <dbReference type="ARBA" id="ARBA00023136"/>
    </source>
</evidence>
<evidence type="ECO:0000313" key="13">
    <source>
        <dbReference type="EMBL" id="EXY88458.1"/>
    </source>
</evidence>
<dbReference type="InterPro" id="IPR036942">
    <property type="entry name" value="Beta-barrel_TonB_sf"/>
</dbReference>
<evidence type="ECO:0000256" key="10">
    <source>
        <dbReference type="SAM" id="SignalP"/>
    </source>
</evidence>
<dbReference type="GO" id="GO:0044718">
    <property type="term" value="P:siderophore transmembrane transport"/>
    <property type="evidence" value="ECO:0007669"/>
    <property type="project" value="TreeGrafter"/>
</dbReference>
<keyword evidence="13" id="KW-0675">Receptor</keyword>
<accession>A0A015VRF3</accession>
<evidence type="ECO:0000256" key="4">
    <source>
        <dbReference type="ARBA" id="ARBA00022692"/>
    </source>
</evidence>
<dbReference type="InterPro" id="IPR000531">
    <property type="entry name" value="Beta-barrel_TonB"/>
</dbReference>
<evidence type="ECO:0000256" key="1">
    <source>
        <dbReference type="ARBA" id="ARBA00004571"/>
    </source>
</evidence>
<dbReference type="PANTHER" id="PTHR30069:SF40">
    <property type="entry name" value="TONB-DEPENDENT RECEPTOR NMB0964-RELATED"/>
    <property type="match status" value="1"/>
</dbReference>
<evidence type="ECO:0000256" key="3">
    <source>
        <dbReference type="ARBA" id="ARBA00022452"/>
    </source>
</evidence>
<keyword evidence="2 8" id="KW-0813">Transport</keyword>
<dbReference type="AlphaFoldDB" id="A0A015VRF3"/>
<feature type="signal peptide" evidence="10">
    <location>
        <begin position="1"/>
        <end position="26"/>
    </location>
</feature>
<keyword evidence="6 8" id="KW-0472">Membrane</keyword>
<evidence type="ECO:0000313" key="14">
    <source>
        <dbReference type="Proteomes" id="UP000020773"/>
    </source>
</evidence>
<keyword evidence="10" id="KW-0732">Signal</keyword>
<evidence type="ECO:0000256" key="5">
    <source>
        <dbReference type="ARBA" id="ARBA00023077"/>
    </source>
</evidence>
<name>A0A015VRF3_BACFG</name>
<dbReference type="InterPro" id="IPR037066">
    <property type="entry name" value="Plug_dom_sf"/>
</dbReference>
<dbReference type="Gene3D" id="2.40.170.20">
    <property type="entry name" value="TonB-dependent receptor, beta-barrel domain"/>
    <property type="match status" value="1"/>
</dbReference>
<dbReference type="InterPro" id="IPR012910">
    <property type="entry name" value="Plug_dom"/>
</dbReference>
<comment type="similarity">
    <text evidence="8 9">Belongs to the TonB-dependent receptor family.</text>
</comment>
<evidence type="ECO:0000256" key="7">
    <source>
        <dbReference type="ARBA" id="ARBA00023237"/>
    </source>
</evidence>
<organism evidence="13 14">
    <name type="scientific">Bacteroides fragilis str. 3998T(B)3</name>
    <dbReference type="NCBI Taxonomy" id="1339316"/>
    <lineage>
        <taxon>Bacteria</taxon>
        <taxon>Pseudomonadati</taxon>
        <taxon>Bacteroidota</taxon>
        <taxon>Bacteroidia</taxon>
        <taxon>Bacteroidales</taxon>
        <taxon>Bacteroidaceae</taxon>
        <taxon>Bacteroides</taxon>
    </lineage>
</organism>
<evidence type="ECO:0000256" key="9">
    <source>
        <dbReference type="RuleBase" id="RU003357"/>
    </source>
</evidence>
<feature type="domain" description="TonB-dependent receptor plug" evidence="12">
    <location>
        <begin position="140"/>
        <end position="234"/>
    </location>
</feature>
<keyword evidence="3 8" id="KW-1134">Transmembrane beta strand</keyword>